<protein>
    <submittedName>
        <fullName evidence="3">Uncharacterized protein</fullName>
    </submittedName>
</protein>
<evidence type="ECO:0000256" key="1">
    <source>
        <dbReference type="SAM" id="MobiDB-lite"/>
    </source>
</evidence>
<keyword evidence="2" id="KW-0472">Membrane</keyword>
<gene>
    <name evidence="3" type="ORF">GCM10018793_31010</name>
</gene>
<dbReference type="RefSeq" id="WP_189932277.1">
    <property type="nucleotide sequence ID" value="NZ_BNCD01000008.1"/>
</dbReference>
<comment type="caution">
    <text evidence="3">The sequence shown here is derived from an EMBL/GenBank/DDBJ whole genome shotgun (WGS) entry which is preliminary data.</text>
</comment>
<proteinExistence type="predicted"/>
<dbReference type="Proteomes" id="UP000603708">
    <property type="component" value="Unassembled WGS sequence"/>
</dbReference>
<feature type="region of interest" description="Disordered" evidence="1">
    <location>
        <begin position="82"/>
        <end position="131"/>
    </location>
</feature>
<organism evidence="3 4">
    <name type="scientific">Streptomyces sulfonofaciens</name>
    <dbReference type="NCBI Taxonomy" id="68272"/>
    <lineage>
        <taxon>Bacteria</taxon>
        <taxon>Bacillati</taxon>
        <taxon>Actinomycetota</taxon>
        <taxon>Actinomycetes</taxon>
        <taxon>Kitasatosporales</taxon>
        <taxon>Streptomycetaceae</taxon>
        <taxon>Streptomyces</taxon>
    </lineage>
</organism>
<dbReference type="EMBL" id="BNCD01000008">
    <property type="protein sequence ID" value="GHH79110.1"/>
    <property type="molecule type" value="Genomic_DNA"/>
</dbReference>
<keyword evidence="4" id="KW-1185">Reference proteome</keyword>
<accession>A0A919G8B1</accession>
<keyword evidence="2" id="KW-1133">Transmembrane helix</keyword>
<feature type="compositionally biased region" description="Basic residues" evidence="1">
    <location>
        <begin position="116"/>
        <end position="131"/>
    </location>
</feature>
<reference evidence="3" key="1">
    <citation type="journal article" date="2014" name="Int. J. Syst. Evol. Microbiol.">
        <title>Complete genome sequence of Corynebacterium casei LMG S-19264T (=DSM 44701T), isolated from a smear-ripened cheese.</title>
        <authorList>
            <consortium name="US DOE Joint Genome Institute (JGI-PGF)"/>
            <person name="Walter F."/>
            <person name="Albersmeier A."/>
            <person name="Kalinowski J."/>
            <person name="Ruckert C."/>
        </authorList>
    </citation>
    <scope>NUCLEOTIDE SEQUENCE</scope>
    <source>
        <strain evidence="3">JCM 5069</strain>
    </source>
</reference>
<name>A0A919G8B1_9ACTN</name>
<evidence type="ECO:0000256" key="2">
    <source>
        <dbReference type="SAM" id="Phobius"/>
    </source>
</evidence>
<evidence type="ECO:0000313" key="3">
    <source>
        <dbReference type="EMBL" id="GHH79110.1"/>
    </source>
</evidence>
<dbReference type="AlphaFoldDB" id="A0A919G8B1"/>
<feature type="compositionally biased region" description="Basic and acidic residues" evidence="1">
    <location>
        <begin position="90"/>
        <end position="110"/>
    </location>
</feature>
<keyword evidence="2" id="KW-0812">Transmembrane</keyword>
<sequence length="131" mass="14229">MLLLGLLLAACTAAFAGLLISFNTGGGPDYTVTLLGNTPFTINTLGAFVGGICLTLLFGLGLGIMMAGASLMRRHRGQRLGYRRHARQATAERDAMARRLPETGAPHEEGSTSYTTRRRPFLNLHRPHLRH</sequence>
<reference evidence="3" key="2">
    <citation type="submission" date="2020-09" db="EMBL/GenBank/DDBJ databases">
        <authorList>
            <person name="Sun Q."/>
            <person name="Ohkuma M."/>
        </authorList>
    </citation>
    <scope>NUCLEOTIDE SEQUENCE</scope>
    <source>
        <strain evidence="3">JCM 5069</strain>
    </source>
</reference>
<evidence type="ECO:0000313" key="4">
    <source>
        <dbReference type="Proteomes" id="UP000603708"/>
    </source>
</evidence>
<feature type="transmembrane region" description="Helical" evidence="2">
    <location>
        <begin position="45"/>
        <end position="69"/>
    </location>
</feature>